<dbReference type="EMBL" id="CP000237">
    <property type="protein sequence ID" value="ABD45797.1"/>
    <property type="molecule type" value="Genomic_DNA"/>
</dbReference>
<protein>
    <submittedName>
        <fullName evidence="2">Uncharacterized protein</fullName>
    </submittedName>
</protein>
<evidence type="ECO:0000256" key="1">
    <source>
        <dbReference type="SAM" id="MobiDB-lite"/>
    </source>
</evidence>
<dbReference type="AlphaFoldDB" id="Q2GDB6"/>
<reference evidence="2 3" key="1">
    <citation type="journal article" date="2006" name="PLoS Genet.">
        <title>Comparative genomics of emerging human ehrlichiosis agents.</title>
        <authorList>
            <person name="Dunning Hotopp J.C."/>
            <person name="Lin M."/>
            <person name="Madupu R."/>
            <person name="Crabtree J."/>
            <person name="Angiuoli S.V."/>
            <person name="Eisen J.A."/>
            <person name="Seshadri R."/>
            <person name="Ren Q."/>
            <person name="Wu M."/>
            <person name="Utterback T.R."/>
            <person name="Smith S."/>
            <person name="Lewis M."/>
            <person name="Khouri H."/>
            <person name="Zhang C."/>
            <person name="Niu H."/>
            <person name="Lin Q."/>
            <person name="Ohashi N."/>
            <person name="Zhi N."/>
            <person name="Nelson W."/>
            <person name="Brinkac L.M."/>
            <person name="Dodson R.J."/>
            <person name="Rosovitz M.J."/>
            <person name="Sundaram J."/>
            <person name="Daugherty S.C."/>
            <person name="Davidsen T."/>
            <person name="Durkin A.S."/>
            <person name="Gwinn M."/>
            <person name="Haft D.H."/>
            <person name="Selengut J.D."/>
            <person name="Sullivan S.A."/>
            <person name="Zafar N."/>
            <person name="Zhou L."/>
            <person name="Benahmed F."/>
            <person name="Forberger H."/>
            <person name="Halpin R."/>
            <person name="Mulligan S."/>
            <person name="Robinson J."/>
            <person name="White O."/>
            <person name="Rikihisa Y."/>
            <person name="Tettelin H."/>
        </authorList>
    </citation>
    <scope>NUCLEOTIDE SEQUENCE [LARGE SCALE GENOMIC DNA]</scope>
    <source>
        <strain evidence="3">ATCC VR-367 / Miyayama</strain>
    </source>
</reference>
<sequence length="55" mass="5735">MLNSRGGGACTNKSGDTGNDGNNPDQGNNPTQGRGQQAPIRGRRRRRRVRAGGSG</sequence>
<feature type="region of interest" description="Disordered" evidence="1">
    <location>
        <begin position="1"/>
        <end position="55"/>
    </location>
</feature>
<evidence type="ECO:0000313" key="2">
    <source>
        <dbReference type="EMBL" id="ABD45797.1"/>
    </source>
</evidence>
<feature type="compositionally biased region" description="Basic residues" evidence="1">
    <location>
        <begin position="41"/>
        <end position="55"/>
    </location>
</feature>
<name>Q2GDB6_EHRS3</name>
<feature type="compositionally biased region" description="Low complexity" evidence="1">
    <location>
        <begin position="15"/>
        <end position="40"/>
    </location>
</feature>
<gene>
    <name evidence="2" type="ordered locus">NSE_0652</name>
</gene>
<accession>Q2GDB6</accession>
<evidence type="ECO:0000313" key="3">
    <source>
        <dbReference type="Proteomes" id="UP000001942"/>
    </source>
</evidence>
<organism evidence="2 3">
    <name type="scientific">Ehrlichia sennetsu (strain ATCC VR-367 / Miyayama)</name>
    <name type="common">Neorickettsia sennetsu</name>
    <dbReference type="NCBI Taxonomy" id="222891"/>
    <lineage>
        <taxon>Bacteria</taxon>
        <taxon>Pseudomonadati</taxon>
        <taxon>Pseudomonadota</taxon>
        <taxon>Alphaproteobacteria</taxon>
        <taxon>Rickettsiales</taxon>
        <taxon>Anaplasmataceae</taxon>
        <taxon>Ehrlichia</taxon>
    </lineage>
</organism>
<dbReference type="Proteomes" id="UP000001942">
    <property type="component" value="Chromosome"/>
</dbReference>
<dbReference type="HOGENOM" id="CLU_3027655_0_0_5"/>
<keyword evidence="3" id="KW-1185">Reference proteome</keyword>
<dbReference type="KEGG" id="nse:NSE_0652"/>
<proteinExistence type="predicted"/>